<keyword evidence="6 11" id="KW-0680">Restriction system</keyword>
<evidence type="ECO:0000256" key="11">
    <source>
        <dbReference type="RuleBase" id="RU364115"/>
    </source>
</evidence>
<keyword evidence="7" id="KW-0255">Endonuclease</keyword>
<dbReference type="Proteomes" id="UP000013015">
    <property type="component" value="Unassembled WGS sequence"/>
</dbReference>
<keyword evidence="14" id="KW-1185">Reference proteome</keyword>
<dbReference type="InterPro" id="IPR022625">
    <property type="entry name" value="TypeI_RM_Rsu_C"/>
</dbReference>
<dbReference type="EMBL" id="AQHZ01000025">
    <property type="protein sequence ID" value="ENO17485.1"/>
    <property type="molecule type" value="Genomic_DNA"/>
</dbReference>
<dbReference type="Gene3D" id="3.40.50.300">
    <property type="entry name" value="P-loop containing nucleotide triphosphate hydrolases"/>
    <property type="match status" value="2"/>
</dbReference>
<dbReference type="PATRIC" id="fig|888050.3.peg.1719"/>
<evidence type="ECO:0000256" key="8">
    <source>
        <dbReference type="ARBA" id="ARBA00022801"/>
    </source>
</evidence>
<dbReference type="SUPFAM" id="SSF52540">
    <property type="entry name" value="P-loop containing nucleoside triphosphate hydrolases"/>
    <property type="match status" value="1"/>
</dbReference>
<dbReference type="InterPro" id="IPR007409">
    <property type="entry name" value="Restrct_endonuc_type1_HsdR_N"/>
</dbReference>
<dbReference type="PANTHER" id="PTHR30195:SF16">
    <property type="entry name" value="TYPE I RESTRICTION ENZYME ENDONUCLEASE SUBUNIT"/>
    <property type="match status" value="1"/>
</dbReference>
<evidence type="ECO:0000256" key="6">
    <source>
        <dbReference type="ARBA" id="ARBA00022747"/>
    </source>
</evidence>
<dbReference type="eggNOG" id="COG0610">
    <property type="taxonomic scope" value="Bacteria"/>
</dbReference>
<dbReference type="PROSITE" id="PS51192">
    <property type="entry name" value="HELICASE_ATP_BIND_1"/>
    <property type="match status" value="1"/>
</dbReference>
<evidence type="ECO:0000256" key="9">
    <source>
        <dbReference type="ARBA" id="ARBA00022840"/>
    </source>
</evidence>
<dbReference type="InterPro" id="IPR004473">
    <property type="entry name" value="Restrct_endonuc_typeI_HsdR"/>
</dbReference>
<sequence length="1013" mass="114587">MSASDTTGFNPSMRIEPIILTDEATVVAQFEPGPDTDLSYQSEAALEKEFITQLHRQAYEYIAFDSEAAMIANLRTQLEALNHYAFTDSEWERFFAEKISGRNDGIIEKTRRIQEDHVQVLLRDTGETKNIRLIDKERIHNNRLQVTNQYVVESGAHDNRYDVTILVNGLPLVHVELKRRGVALKEAFKQINRYQRDSFWAGAGLYEYVQIFVISNGTHTKYYSNTTRADHITEDRPGRPQAKAANSDSFEFTSWWTDARNQQIIRLEDFARTFFAKHTILAILTRYCVFTVKEKLLVMRPYQIAATEAILQRIHTSTIQKTTGSLEAGGYIWHTTGSGKTLTSFKTAKLAAGLPDIDKVLFVVDRKDLDHQTISEYNRFAAGTVSANQSTKQLAAQIADPQVPIIVTTIQKLSNFVSAHRGHEIYSGHVVLIFDECHRSQFGDMHVAITKAFTNYHLFGFTGTPIFAENAGSGNVHLRTTEQAFGEQLHSYTILNAVGDNNVLPFRVDYIDTFHRSDAIADQQVPGIDTVAVYRDPRRISQIVSYILEHFDQKTKRHAAYSMDERRLRGFNSILATESIAAARDYYAEFARQQEALPADRRLSIGIIYSYAPNAEAPGDSLREESVDPSALSADDRAFLDSAIDDYNRIFGTNHDTSAHGFEGYYEAIAKSLATREIDLVIVVNMFLTGFDSKTLNTLWVDKNLRTHGLIQAFSRTNRILNAVKSYGNIVCFRNLKEEVDEAIALFGNKDGGGSFLIRPYSEYLGEYIAAVEEIRAYPQDQLIFSEEEQKAFITLFSKLLRLKNILTSFDEFAEDDPMEPREFDDYKGIYVDLYNELRPTIGGEKAPINDDLVFEIELVKQVQVNVDYIIRLVEEHKALHGDAKDKEILAEVSRMVNASPSLYSKRDLIEAFLKSFTLGEDGGTQWEAILEAAKRAEIDEIISAEHLRADAAKNFVARALERGYLPADGTEILKILPPISRFAKPGEGESRAEKKARVIAKLKVYLERFLGV</sequence>
<dbReference type="GO" id="GO:0003677">
    <property type="term" value="F:DNA binding"/>
    <property type="evidence" value="ECO:0007669"/>
    <property type="project" value="UniProtKB-KW"/>
</dbReference>
<dbReference type="GO" id="GO:0009035">
    <property type="term" value="F:type I site-specific deoxyribonuclease activity"/>
    <property type="evidence" value="ECO:0007669"/>
    <property type="project" value="UniProtKB-EC"/>
</dbReference>
<dbReference type="Pfam" id="PF04313">
    <property type="entry name" value="HSDR_N"/>
    <property type="match status" value="1"/>
</dbReference>
<evidence type="ECO:0000256" key="2">
    <source>
        <dbReference type="ARBA" id="ARBA00008598"/>
    </source>
</evidence>
<dbReference type="HOGENOM" id="CLU_004848_1_0_11"/>
<comment type="catalytic activity">
    <reaction evidence="1 11">
        <text>Endonucleolytic cleavage of DNA to give random double-stranded fragments with terminal 5'-phosphates, ATP is simultaneously hydrolyzed.</text>
        <dbReference type="EC" id="3.1.21.3"/>
    </reaction>
</comment>
<dbReference type="CDD" id="cd22332">
    <property type="entry name" value="HsdR_N"/>
    <property type="match status" value="1"/>
</dbReference>
<dbReference type="EC" id="3.1.21.3" evidence="11"/>
<dbReference type="Pfam" id="PF22679">
    <property type="entry name" value="T1R_D3-like"/>
    <property type="match status" value="1"/>
</dbReference>
<dbReference type="Gene3D" id="1.20.58.2040">
    <property type="match status" value="1"/>
</dbReference>
<dbReference type="InterPro" id="IPR027417">
    <property type="entry name" value="P-loop_NTPase"/>
</dbReference>
<dbReference type="STRING" id="888050.HMPREF9004_1790"/>
<keyword evidence="10 11" id="KW-0238">DNA-binding</keyword>
<evidence type="ECO:0000256" key="1">
    <source>
        <dbReference type="ARBA" id="ARBA00000851"/>
    </source>
</evidence>
<keyword evidence="4" id="KW-0540">Nuclease</keyword>
<organism evidence="13 14">
    <name type="scientific">Schaalia cardiffensis F0333</name>
    <dbReference type="NCBI Taxonomy" id="888050"/>
    <lineage>
        <taxon>Bacteria</taxon>
        <taxon>Bacillati</taxon>
        <taxon>Actinomycetota</taxon>
        <taxon>Actinomycetes</taxon>
        <taxon>Actinomycetales</taxon>
        <taxon>Actinomycetaceae</taxon>
        <taxon>Schaalia</taxon>
    </lineage>
</organism>
<reference evidence="13 14" key="1">
    <citation type="submission" date="2013-03" db="EMBL/GenBank/DDBJ databases">
        <title>Reference genome for the Human Microbiome Project.</title>
        <authorList>
            <person name="Aqrawi P."/>
            <person name="Ayvaz T."/>
            <person name="Bess C."/>
            <person name="Blankenburg K."/>
            <person name="Coyle M."/>
            <person name="Deng J."/>
            <person name="Forbes L."/>
            <person name="Fowler G."/>
            <person name="Francisco L."/>
            <person name="Fu Q."/>
            <person name="Gibbs R."/>
            <person name="Gross S."/>
            <person name="Gubbala S."/>
            <person name="Hale W."/>
            <person name="Hemphill L."/>
            <person name="Highlander S."/>
            <person name="Hirani K."/>
            <person name="Jackson L."/>
            <person name="Jakkamsetti A."/>
            <person name="Javaid M."/>
            <person name="Jayaseelan J.C."/>
            <person name="Jiang H."/>
            <person name="Joshi V."/>
            <person name="Korchina V."/>
            <person name="Kovar C."/>
            <person name="Lara F."/>
            <person name="Lee S."/>
            <person name="Liu Y."/>
            <person name="Mata R."/>
            <person name="Mathew T."/>
            <person name="Munidasa M."/>
            <person name="Muzny D."/>
            <person name="Nazareth L."/>
            <person name="Ngo R."/>
            <person name="Nguyen L."/>
            <person name="Nguyen N."/>
            <person name="Okwuonu G."/>
            <person name="Ongeri F."/>
            <person name="Palculict T."/>
            <person name="Patil S."/>
            <person name="Petrosino J."/>
            <person name="Pham C."/>
            <person name="Pham P."/>
            <person name="Pu L.-L."/>
            <person name="Qin X."/>
            <person name="Qu J."/>
            <person name="Reid J."/>
            <person name="Ross M."/>
            <person name="Ruth R."/>
            <person name="Saada N."/>
            <person name="San Lucas F."/>
            <person name="Santibanez J."/>
            <person name="Shang Y."/>
            <person name="Simmons D."/>
            <person name="Song X.-Z."/>
            <person name="Tang L.-Y."/>
            <person name="Thornton R."/>
            <person name="Warren J."/>
            <person name="Weissenberger G."/>
            <person name="Wilczek-Boney K."/>
            <person name="Worley K."/>
            <person name="Youmans B."/>
            <person name="Zhang J."/>
            <person name="Zhang L."/>
            <person name="Zhao Z."/>
            <person name="Zhou C."/>
            <person name="Zhu D."/>
            <person name="Zhu Y."/>
        </authorList>
    </citation>
    <scope>NUCLEOTIDE SEQUENCE [LARGE SCALE GENOMIC DNA]</scope>
    <source>
        <strain evidence="13 14">F0333</strain>
    </source>
</reference>
<dbReference type="SMART" id="SM00487">
    <property type="entry name" value="DEXDc"/>
    <property type="match status" value="1"/>
</dbReference>
<evidence type="ECO:0000256" key="7">
    <source>
        <dbReference type="ARBA" id="ARBA00022759"/>
    </source>
</evidence>
<dbReference type="NCBIfam" id="TIGR00348">
    <property type="entry name" value="hsdR"/>
    <property type="match status" value="1"/>
</dbReference>
<feature type="domain" description="Helicase ATP-binding" evidence="12">
    <location>
        <begin position="321"/>
        <end position="466"/>
    </location>
</feature>
<keyword evidence="5 11" id="KW-0547">Nucleotide-binding</keyword>
<evidence type="ECO:0000256" key="4">
    <source>
        <dbReference type="ARBA" id="ARBA00022722"/>
    </source>
</evidence>
<dbReference type="Pfam" id="PF18766">
    <property type="entry name" value="SWI2_SNF2"/>
    <property type="match status" value="1"/>
</dbReference>
<dbReference type="InterPro" id="IPR014001">
    <property type="entry name" value="Helicase_ATP-bd"/>
</dbReference>
<protein>
    <recommendedName>
        <fullName evidence="11">Type I restriction enzyme endonuclease subunit</fullName>
        <shortName evidence="11">R protein</shortName>
        <ecNumber evidence="11">3.1.21.3</ecNumber>
    </recommendedName>
</protein>
<comment type="similarity">
    <text evidence="2 11">Belongs to the HsdR family.</text>
</comment>
<dbReference type="CDD" id="cd18800">
    <property type="entry name" value="SF2_C_EcoR124I-like"/>
    <property type="match status" value="1"/>
</dbReference>
<dbReference type="InterPro" id="IPR051268">
    <property type="entry name" value="Type-I_R_enzyme_R_subunit"/>
</dbReference>
<comment type="subunit">
    <text evidence="3 11">The type I restriction/modification system is composed of three polypeptides R, M and S.</text>
</comment>
<name>N6W4M2_9ACTO</name>
<comment type="caution">
    <text evidence="13">The sequence shown here is derived from an EMBL/GenBank/DDBJ whole genome shotgun (WGS) entry which is preliminary data.</text>
</comment>
<evidence type="ECO:0000256" key="3">
    <source>
        <dbReference type="ARBA" id="ARBA00011296"/>
    </source>
</evidence>
<gene>
    <name evidence="13" type="primary">hsdR</name>
    <name evidence="13" type="ORF">HMPREF9004_1790</name>
</gene>
<evidence type="ECO:0000256" key="10">
    <source>
        <dbReference type="ARBA" id="ARBA00023125"/>
    </source>
</evidence>
<evidence type="ECO:0000313" key="14">
    <source>
        <dbReference type="Proteomes" id="UP000013015"/>
    </source>
</evidence>
<keyword evidence="8 11" id="KW-0378">Hydrolase</keyword>
<dbReference type="InterPro" id="IPR040980">
    <property type="entry name" value="SWI2_SNF2"/>
</dbReference>
<dbReference type="CDD" id="cd18030">
    <property type="entry name" value="DEXHc_RE_I_HsdR"/>
    <property type="match status" value="1"/>
</dbReference>
<dbReference type="Gene3D" id="3.90.1570.50">
    <property type="match status" value="2"/>
</dbReference>
<dbReference type="Pfam" id="PF12008">
    <property type="entry name" value="EcoR124_C"/>
    <property type="match status" value="1"/>
</dbReference>
<dbReference type="AlphaFoldDB" id="N6W4M2"/>
<dbReference type="PANTHER" id="PTHR30195">
    <property type="entry name" value="TYPE I SITE-SPECIFIC DEOXYRIBONUCLEASE PROTEIN SUBUNIT M AND R"/>
    <property type="match status" value="1"/>
</dbReference>
<dbReference type="RefSeq" id="WP_005964659.1">
    <property type="nucleotide sequence ID" value="NZ_CP040505.1"/>
</dbReference>
<dbReference type="GO" id="GO:0005524">
    <property type="term" value="F:ATP binding"/>
    <property type="evidence" value="ECO:0007669"/>
    <property type="project" value="UniProtKB-KW"/>
</dbReference>
<evidence type="ECO:0000259" key="12">
    <source>
        <dbReference type="PROSITE" id="PS51192"/>
    </source>
</evidence>
<evidence type="ECO:0000256" key="5">
    <source>
        <dbReference type="ARBA" id="ARBA00022741"/>
    </source>
</evidence>
<dbReference type="InterPro" id="IPR055180">
    <property type="entry name" value="HsdR_RecA-like_helicase_dom_2"/>
</dbReference>
<keyword evidence="9 11" id="KW-0067">ATP-binding</keyword>
<evidence type="ECO:0000313" key="13">
    <source>
        <dbReference type="EMBL" id="ENO17485.1"/>
    </source>
</evidence>
<dbReference type="GO" id="GO:0009307">
    <property type="term" value="P:DNA restriction-modification system"/>
    <property type="evidence" value="ECO:0007669"/>
    <property type="project" value="UniProtKB-KW"/>
</dbReference>
<comment type="function">
    <text evidence="11">Subunit R is required for both nuclease and ATPase activities, but not for modification.</text>
</comment>
<accession>N6W4M2</accession>
<proteinExistence type="inferred from homology"/>